<evidence type="ECO:0000313" key="2">
    <source>
        <dbReference type="Proteomes" id="UP001607302"/>
    </source>
</evidence>
<accession>A0ABD2BY27</accession>
<dbReference type="EMBL" id="JAUDFV010000027">
    <property type="protein sequence ID" value="KAL2737671.1"/>
    <property type="molecule type" value="Genomic_DNA"/>
</dbReference>
<reference evidence="1 2" key="1">
    <citation type="journal article" date="2024" name="Ann. Entomol. Soc. Am.">
        <title>Genomic analyses of the southern and eastern yellowjacket wasps (Hymenoptera: Vespidae) reveal evolutionary signatures of social life.</title>
        <authorList>
            <person name="Catto M.A."/>
            <person name="Caine P.B."/>
            <person name="Orr S.E."/>
            <person name="Hunt B.G."/>
            <person name="Goodisman M.A.D."/>
        </authorList>
    </citation>
    <scope>NUCLEOTIDE SEQUENCE [LARGE SCALE GENOMIC DNA]</scope>
    <source>
        <strain evidence="1">233</strain>
        <tissue evidence="1">Head and thorax</tissue>
    </source>
</reference>
<gene>
    <name evidence="1" type="ORF">V1478_001757</name>
</gene>
<dbReference type="Proteomes" id="UP001607302">
    <property type="component" value="Unassembled WGS sequence"/>
</dbReference>
<evidence type="ECO:0000313" key="1">
    <source>
        <dbReference type="EMBL" id="KAL2737671.1"/>
    </source>
</evidence>
<name>A0ABD2BY27_VESSQ</name>
<proteinExistence type="predicted"/>
<organism evidence="1 2">
    <name type="scientific">Vespula squamosa</name>
    <name type="common">Southern yellow jacket</name>
    <name type="synonym">Wasp</name>
    <dbReference type="NCBI Taxonomy" id="30214"/>
    <lineage>
        <taxon>Eukaryota</taxon>
        <taxon>Metazoa</taxon>
        <taxon>Ecdysozoa</taxon>
        <taxon>Arthropoda</taxon>
        <taxon>Hexapoda</taxon>
        <taxon>Insecta</taxon>
        <taxon>Pterygota</taxon>
        <taxon>Neoptera</taxon>
        <taxon>Endopterygota</taxon>
        <taxon>Hymenoptera</taxon>
        <taxon>Apocrita</taxon>
        <taxon>Aculeata</taxon>
        <taxon>Vespoidea</taxon>
        <taxon>Vespidae</taxon>
        <taxon>Vespinae</taxon>
        <taxon>Vespula</taxon>
    </lineage>
</organism>
<comment type="caution">
    <text evidence="1">The sequence shown here is derived from an EMBL/GenBank/DDBJ whole genome shotgun (WGS) entry which is preliminary data.</text>
</comment>
<sequence length="93" mass="10772">MADISTYIYFECINVHERVMLRAVACVAMPECMKIFCDRIVANKTIRESNARLHCSFAATTTVRQLWIDADERRMTHNHARYFTVSVNSVLNT</sequence>
<dbReference type="AlphaFoldDB" id="A0ABD2BY27"/>
<keyword evidence="2" id="KW-1185">Reference proteome</keyword>
<protein>
    <submittedName>
        <fullName evidence="1">Uncharacterized protein</fullName>
    </submittedName>
</protein>